<evidence type="ECO:0000313" key="4">
    <source>
        <dbReference type="Proteomes" id="UP001597510"/>
    </source>
</evidence>
<dbReference type="Pfam" id="PF13568">
    <property type="entry name" value="OMP_b-brl_2"/>
    <property type="match status" value="1"/>
</dbReference>
<evidence type="ECO:0000313" key="3">
    <source>
        <dbReference type="EMBL" id="MFD2522408.1"/>
    </source>
</evidence>
<gene>
    <name evidence="3" type="ORF">ACFSR2_16035</name>
</gene>
<protein>
    <submittedName>
        <fullName evidence="3">Outer membrane beta-barrel protein</fullName>
    </submittedName>
</protein>
<sequence>MKKLPLLKQLLAVLCCMIYLQNQSFAQEKKRKVLFGVYGGANLSKITPPEKPSNFMPFGKSYKRSVSYNFGAYVNAYIAKKIYLEAGINVLSRVSNTSFRRFSSTNFTTYIDGVKDYNLLHDIKYNHELIDIQIPLSLHVDIIQRPKWKVNIYGGVFWENEVKHNVNIESIKYWDTPPTQRVLDDAAVYFKQRYSYPIIEKYTSNDYTFDKSNVGGVIGAGISYKKVGLDINYNASEKIYRGYGIYHYKIPSIVFNLRYTIN</sequence>
<keyword evidence="4" id="KW-1185">Reference proteome</keyword>
<evidence type="ECO:0000256" key="1">
    <source>
        <dbReference type="SAM" id="SignalP"/>
    </source>
</evidence>
<dbReference type="EMBL" id="JBHULC010000019">
    <property type="protein sequence ID" value="MFD2522408.1"/>
    <property type="molecule type" value="Genomic_DNA"/>
</dbReference>
<dbReference type="Proteomes" id="UP001597510">
    <property type="component" value="Unassembled WGS sequence"/>
</dbReference>
<feature type="chain" id="PRO_5047148458" evidence="1">
    <location>
        <begin position="27"/>
        <end position="262"/>
    </location>
</feature>
<dbReference type="InterPro" id="IPR025665">
    <property type="entry name" value="Beta-barrel_OMP_2"/>
</dbReference>
<organism evidence="3 4">
    <name type="scientific">Emticicia soli</name>
    <dbReference type="NCBI Taxonomy" id="2027878"/>
    <lineage>
        <taxon>Bacteria</taxon>
        <taxon>Pseudomonadati</taxon>
        <taxon>Bacteroidota</taxon>
        <taxon>Cytophagia</taxon>
        <taxon>Cytophagales</taxon>
        <taxon>Leadbetterellaceae</taxon>
        <taxon>Emticicia</taxon>
    </lineage>
</organism>
<evidence type="ECO:0000259" key="2">
    <source>
        <dbReference type="Pfam" id="PF13568"/>
    </source>
</evidence>
<keyword evidence="1" id="KW-0732">Signal</keyword>
<feature type="domain" description="Outer membrane protein beta-barrel" evidence="2">
    <location>
        <begin position="25"/>
        <end position="234"/>
    </location>
</feature>
<accession>A0ABW5JBH7</accession>
<dbReference type="RefSeq" id="WP_340240405.1">
    <property type="nucleotide sequence ID" value="NZ_JBBEWC010000020.1"/>
</dbReference>
<feature type="signal peptide" evidence="1">
    <location>
        <begin position="1"/>
        <end position="26"/>
    </location>
</feature>
<proteinExistence type="predicted"/>
<comment type="caution">
    <text evidence="3">The sequence shown here is derived from an EMBL/GenBank/DDBJ whole genome shotgun (WGS) entry which is preliminary data.</text>
</comment>
<name>A0ABW5JBH7_9BACT</name>
<reference evidence="4" key="1">
    <citation type="journal article" date="2019" name="Int. J. Syst. Evol. Microbiol.">
        <title>The Global Catalogue of Microorganisms (GCM) 10K type strain sequencing project: providing services to taxonomists for standard genome sequencing and annotation.</title>
        <authorList>
            <consortium name="The Broad Institute Genomics Platform"/>
            <consortium name="The Broad Institute Genome Sequencing Center for Infectious Disease"/>
            <person name="Wu L."/>
            <person name="Ma J."/>
        </authorList>
    </citation>
    <scope>NUCLEOTIDE SEQUENCE [LARGE SCALE GENOMIC DNA]</scope>
    <source>
        <strain evidence="4">KCTC 52344</strain>
    </source>
</reference>